<dbReference type="InterPro" id="IPR042203">
    <property type="entry name" value="Leu/Phe-tRNA_Trfase_C"/>
</dbReference>
<dbReference type="FunFam" id="3.30.70.3550:FF:000001">
    <property type="entry name" value="Leucyl/phenylalanyl-tRNA--protein transferase"/>
    <property type="match status" value="1"/>
</dbReference>
<keyword evidence="2 15" id="KW-0963">Cytoplasm</keyword>
<dbReference type="InterPro" id="IPR004616">
    <property type="entry name" value="Leu/Phe-tRNA_Trfase"/>
</dbReference>
<dbReference type="Gene3D" id="3.30.70.3550">
    <property type="entry name" value="Leucyl/phenylalanyl-tRNA-protein transferase, N-terminal domain"/>
    <property type="match status" value="1"/>
</dbReference>
<dbReference type="SUPFAM" id="SSF55729">
    <property type="entry name" value="Acyl-CoA N-acyltransferases (Nat)"/>
    <property type="match status" value="1"/>
</dbReference>
<dbReference type="Proteomes" id="UP000198393">
    <property type="component" value="Unassembled WGS sequence"/>
</dbReference>
<evidence type="ECO:0000256" key="6">
    <source>
        <dbReference type="ARBA" id="ARBA00050652"/>
    </source>
</evidence>
<evidence type="ECO:0000313" key="16">
    <source>
        <dbReference type="EMBL" id="SNT07015.1"/>
    </source>
</evidence>
<dbReference type="EC" id="2.3.2.6" evidence="10 15"/>
<dbReference type="InterPro" id="IPR016181">
    <property type="entry name" value="Acyl_CoA_acyltransferase"/>
</dbReference>
<dbReference type="PANTHER" id="PTHR30098">
    <property type="entry name" value="LEUCYL/PHENYLALANYL-TRNA--PROTEIN TRANSFERASE"/>
    <property type="match status" value="1"/>
</dbReference>
<dbReference type="GO" id="GO:0005737">
    <property type="term" value="C:cytoplasm"/>
    <property type="evidence" value="ECO:0007669"/>
    <property type="project" value="UniProtKB-SubCell"/>
</dbReference>
<dbReference type="PANTHER" id="PTHR30098:SF2">
    <property type="entry name" value="LEUCYL_PHENYLALANYL-TRNA--PROTEIN TRANSFERASE"/>
    <property type="match status" value="1"/>
</dbReference>
<dbReference type="Gene3D" id="3.40.630.70">
    <property type="entry name" value="Leucyl/phenylalanyl-tRNA-protein transferase, C-terminal domain"/>
    <property type="match status" value="1"/>
</dbReference>
<evidence type="ECO:0000256" key="1">
    <source>
        <dbReference type="ARBA" id="ARBA00004496"/>
    </source>
</evidence>
<keyword evidence="3 15" id="KW-0808">Transferase</keyword>
<evidence type="ECO:0000256" key="9">
    <source>
        <dbReference type="ARBA" id="ARBA00061535"/>
    </source>
</evidence>
<comment type="subcellular location">
    <subcellularLocation>
        <location evidence="1 15">Cytoplasm</location>
    </subcellularLocation>
</comment>
<dbReference type="HAMAP" id="MF_00688">
    <property type="entry name" value="Leu_Phe_trans"/>
    <property type="match status" value="1"/>
</dbReference>
<evidence type="ECO:0000256" key="7">
    <source>
        <dbReference type="ARBA" id="ARBA00051538"/>
    </source>
</evidence>
<reference evidence="16 17" key="1">
    <citation type="submission" date="2017-06" db="EMBL/GenBank/DDBJ databases">
        <authorList>
            <person name="Kim H.J."/>
            <person name="Triplett B.A."/>
        </authorList>
    </citation>
    <scope>NUCLEOTIDE SEQUENCE [LARGE SCALE GENOMIC DNA]</scope>
    <source>
        <strain evidence="16 17">DSM 19307</strain>
    </source>
</reference>
<dbReference type="GO" id="GO:0008914">
    <property type="term" value="F:leucyl-tRNA--protein transferase activity"/>
    <property type="evidence" value="ECO:0007669"/>
    <property type="project" value="UniProtKB-UniRule"/>
</dbReference>
<evidence type="ECO:0000256" key="15">
    <source>
        <dbReference type="HAMAP-Rule" id="MF_00688"/>
    </source>
</evidence>
<evidence type="ECO:0000256" key="11">
    <source>
        <dbReference type="ARBA" id="ARBA00074372"/>
    </source>
</evidence>
<accession>A0A239JMF8</accession>
<dbReference type="InterPro" id="IPR042221">
    <property type="entry name" value="Leu/Phe-tRNA_Trfase_N"/>
</dbReference>
<keyword evidence="17" id="KW-1185">Reference proteome</keyword>
<sequence length="218" mass="24849">MSTYHLTDDLFFPPVSDSDKDGLVAIGGDLSPERLMLAYRSGIFPWYNDDEPIMWYSPDPRFVLLPDKLYVSRSMRSVLRKEEFAVTFNQDFEGVIDSCRQMQRAGQDGTWITEEMVEAYIKLNKLGYAQSVEVWKDNELVGGMYGIRLGTVYCGESMFSKVSNASKVALIVFIQKFKEEGGQLYDCQAYTDHMASMGAELIDRNDFLKYLDVQNPSA</sequence>
<dbReference type="NCBIfam" id="TIGR00667">
    <property type="entry name" value="aat"/>
    <property type="match status" value="1"/>
</dbReference>
<dbReference type="FunFam" id="3.40.630.70:FF:000001">
    <property type="entry name" value="Leucyl/phenylalanyl-tRNA--protein transferase"/>
    <property type="match status" value="1"/>
</dbReference>
<comment type="similarity">
    <text evidence="9 15">Belongs to the L/F-transferase family.</text>
</comment>
<keyword evidence="4 15" id="KW-0012">Acyltransferase</keyword>
<evidence type="ECO:0000256" key="2">
    <source>
        <dbReference type="ARBA" id="ARBA00022490"/>
    </source>
</evidence>
<evidence type="ECO:0000256" key="5">
    <source>
        <dbReference type="ARBA" id="ARBA00050607"/>
    </source>
</evidence>
<comment type="catalytic activity">
    <reaction evidence="6 15">
        <text>N-terminal L-arginyl-[protein] + L-leucyl-tRNA(Leu) = N-terminal L-leucyl-L-arginyl-[protein] + tRNA(Leu) + H(+)</text>
        <dbReference type="Rhea" id="RHEA:50416"/>
        <dbReference type="Rhea" id="RHEA-COMP:9613"/>
        <dbReference type="Rhea" id="RHEA-COMP:9622"/>
        <dbReference type="Rhea" id="RHEA-COMP:12672"/>
        <dbReference type="Rhea" id="RHEA-COMP:12673"/>
        <dbReference type="ChEBI" id="CHEBI:15378"/>
        <dbReference type="ChEBI" id="CHEBI:64719"/>
        <dbReference type="ChEBI" id="CHEBI:78442"/>
        <dbReference type="ChEBI" id="CHEBI:78494"/>
        <dbReference type="ChEBI" id="CHEBI:133044"/>
        <dbReference type="EC" id="2.3.2.6"/>
    </reaction>
</comment>
<dbReference type="AlphaFoldDB" id="A0A239JMF8"/>
<organism evidence="16 17">
    <name type="scientific">Ekhidna lutea</name>
    <dbReference type="NCBI Taxonomy" id="447679"/>
    <lineage>
        <taxon>Bacteria</taxon>
        <taxon>Pseudomonadati</taxon>
        <taxon>Bacteroidota</taxon>
        <taxon>Cytophagia</taxon>
        <taxon>Cytophagales</taxon>
        <taxon>Reichenbachiellaceae</taxon>
        <taxon>Ekhidna</taxon>
    </lineage>
</organism>
<evidence type="ECO:0000256" key="14">
    <source>
        <dbReference type="ARBA" id="ARBA00083640"/>
    </source>
</evidence>
<comment type="catalytic activity">
    <reaction evidence="7 15">
        <text>N-terminal L-lysyl-[protein] + L-leucyl-tRNA(Leu) = N-terminal L-leucyl-L-lysyl-[protein] + tRNA(Leu) + H(+)</text>
        <dbReference type="Rhea" id="RHEA:12340"/>
        <dbReference type="Rhea" id="RHEA-COMP:9613"/>
        <dbReference type="Rhea" id="RHEA-COMP:9622"/>
        <dbReference type="Rhea" id="RHEA-COMP:12670"/>
        <dbReference type="Rhea" id="RHEA-COMP:12671"/>
        <dbReference type="ChEBI" id="CHEBI:15378"/>
        <dbReference type="ChEBI" id="CHEBI:65249"/>
        <dbReference type="ChEBI" id="CHEBI:78442"/>
        <dbReference type="ChEBI" id="CHEBI:78494"/>
        <dbReference type="ChEBI" id="CHEBI:133043"/>
        <dbReference type="EC" id="2.3.2.6"/>
    </reaction>
</comment>
<evidence type="ECO:0000256" key="4">
    <source>
        <dbReference type="ARBA" id="ARBA00023315"/>
    </source>
</evidence>
<dbReference type="RefSeq" id="WP_089356955.1">
    <property type="nucleotide sequence ID" value="NZ_FZPD01000003.1"/>
</dbReference>
<dbReference type="GO" id="GO:0030163">
    <property type="term" value="P:protein catabolic process"/>
    <property type="evidence" value="ECO:0007669"/>
    <property type="project" value="UniProtKB-UniRule"/>
</dbReference>
<proteinExistence type="inferred from homology"/>
<dbReference type="Pfam" id="PF03588">
    <property type="entry name" value="Leu_Phe_trans"/>
    <property type="match status" value="1"/>
</dbReference>
<protein>
    <recommendedName>
        <fullName evidence="11 15">Leucyl/phenylalanyl-tRNA--protein transferase</fullName>
        <ecNumber evidence="10 15">2.3.2.6</ecNumber>
    </recommendedName>
    <alternativeName>
        <fullName evidence="12 15">L/F-transferase</fullName>
    </alternativeName>
    <alternativeName>
        <fullName evidence="13 15">Leucyltransferase</fullName>
    </alternativeName>
    <alternativeName>
        <fullName evidence="14 15">Phenyalanyltransferase</fullName>
    </alternativeName>
</protein>
<name>A0A239JMF8_EKHLU</name>
<evidence type="ECO:0000256" key="3">
    <source>
        <dbReference type="ARBA" id="ARBA00022679"/>
    </source>
</evidence>
<dbReference type="OrthoDB" id="9790282at2"/>
<dbReference type="EMBL" id="FZPD01000003">
    <property type="protein sequence ID" value="SNT07015.1"/>
    <property type="molecule type" value="Genomic_DNA"/>
</dbReference>
<evidence type="ECO:0000313" key="17">
    <source>
        <dbReference type="Proteomes" id="UP000198393"/>
    </source>
</evidence>
<evidence type="ECO:0000256" key="13">
    <source>
        <dbReference type="ARBA" id="ARBA00077165"/>
    </source>
</evidence>
<evidence type="ECO:0000256" key="12">
    <source>
        <dbReference type="ARBA" id="ARBA00077136"/>
    </source>
</evidence>
<comment type="catalytic activity">
    <reaction evidence="5 15">
        <text>L-phenylalanyl-tRNA(Phe) + an N-terminal L-alpha-aminoacyl-[protein] = an N-terminal L-phenylalanyl-L-alpha-aminoacyl-[protein] + tRNA(Phe)</text>
        <dbReference type="Rhea" id="RHEA:43632"/>
        <dbReference type="Rhea" id="RHEA-COMP:9668"/>
        <dbReference type="Rhea" id="RHEA-COMP:9699"/>
        <dbReference type="Rhea" id="RHEA-COMP:10636"/>
        <dbReference type="Rhea" id="RHEA-COMP:10637"/>
        <dbReference type="ChEBI" id="CHEBI:78442"/>
        <dbReference type="ChEBI" id="CHEBI:78531"/>
        <dbReference type="ChEBI" id="CHEBI:78597"/>
        <dbReference type="ChEBI" id="CHEBI:83561"/>
        <dbReference type="EC" id="2.3.2.6"/>
    </reaction>
</comment>
<evidence type="ECO:0000256" key="10">
    <source>
        <dbReference type="ARBA" id="ARBA00066767"/>
    </source>
</evidence>
<evidence type="ECO:0000256" key="8">
    <source>
        <dbReference type="ARBA" id="ARBA00054043"/>
    </source>
</evidence>
<comment type="function">
    <text evidence="8 15">Functions in the N-end rule pathway of protein degradation where it conjugates Leu, Phe and, less efficiently, Met from aminoacyl-tRNAs to the N-termini of proteins containing an N-terminal arginine or lysine.</text>
</comment>
<gene>
    <name evidence="15" type="primary">aat</name>
    <name evidence="16" type="ORF">SAMN05421640_2252</name>
</gene>